<dbReference type="EMBL" id="KK914403">
    <property type="protein sequence ID" value="KDP37418.1"/>
    <property type="molecule type" value="Genomic_DNA"/>
</dbReference>
<keyword evidence="2" id="KW-0547">Nucleotide-binding</keyword>
<dbReference type="STRING" id="180498.A0A067KQY5"/>
<gene>
    <name evidence="8" type="ORF">JCGZ_07945</name>
</gene>
<keyword evidence="9" id="KW-1185">Reference proteome</keyword>
<keyword evidence="3" id="KW-0067">ATP-binding</keyword>
<feature type="compositionally biased region" description="Basic and acidic residues" evidence="5">
    <location>
        <begin position="201"/>
        <end position="211"/>
    </location>
</feature>
<dbReference type="GO" id="GO:0005634">
    <property type="term" value="C:nucleus"/>
    <property type="evidence" value="ECO:0007669"/>
    <property type="project" value="TreeGrafter"/>
</dbReference>
<evidence type="ECO:0000259" key="7">
    <source>
        <dbReference type="Pfam" id="PF20750"/>
    </source>
</evidence>
<evidence type="ECO:0000256" key="2">
    <source>
        <dbReference type="ARBA" id="ARBA00022741"/>
    </source>
</evidence>
<proteinExistence type="predicted"/>
<dbReference type="SUPFAM" id="SSF81301">
    <property type="entry name" value="Nucleotidyltransferase"/>
    <property type="match status" value="1"/>
</dbReference>
<dbReference type="GO" id="GO:0031123">
    <property type="term" value="P:RNA 3'-end processing"/>
    <property type="evidence" value="ECO:0007669"/>
    <property type="project" value="InterPro"/>
</dbReference>
<evidence type="ECO:0000313" key="8">
    <source>
        <dbReference type="EMBL" id="KDP37418.1"/>
    </source>
</evidence>
<reference evidence="8 9" key="1">
    <citation type="journal article" date="2014" name="PLoS ONE">
        <title>Global Analysis of Gene Expression Profiles in Physic Nut (Jatropha curcas L.) Seedlings Exposed to Salt Stress.</title>
        <authorList>
            <person name="Zhang L."/>
            <person name="Zhang C."/>
            <person name="Wu P."/>
            <person name="Chen Y."/>
            <person name="Li M."/>
            <person name="Jiang H."/>
            <person name="Wu G."/>
        </authorList>
    </citation>
    <scope>NUCLEOTIDE SEQUENCE [LARGE SCALE GENOMIC DNA]</scope>
    <source>
        <strain evidence="9">cv. GZQX0401</strain>
        <tissue evidence="8">Young leaves</tissue>
    </source>
</reference>
<evidence type="ECO:0000256" key="4">
    <source>
        <dbReference type="ARBA" id="ARBA00048830"/>
    </source>
</evidence>
<evidence type="ECO:0000313" key="9">
    <source>
        <dbReference type="Proteomes" id="UP000027138"/>
    </source>
</evidence>
<dbReference type="InterPro" id="IPR043519">
    <property type="entry name" value="NT_sf"/>
</dbReference>
<dbReference type="GO" id="GO:0003723">
    <property type="term" value="F:RNA binding"/>
    <property type="evidence" value="ECO:0007669"/>
    <property type="project" value="InterPro"/>
</dbReference>
<dbReference type="InterPro" id="IPR048840">
    <property type="entry name" value="PolA_pol_NTPase"/>
</dbReference>
<dbReference type="GO" id="GO:0005524">
    <property type="term" value="F:ATP binding"/>
    <property type="evidence" value="ECO:0007669"/>
    <property type="project" value="UniProtKB-KW"/>
</dbReference>
<dbReference type="InterPro" id="IPR011068">
    <property type="entry name" value="NuclTrfase_I-like_C"/>
</dbReference>
<dbReference type="PANTHER" id="PTHR10682:SF10">
    <property type="entry name" value="POLYNUCLEOTIDE ADENYLYLTRANSFERASE"/>
    <property type="match status" value="1"/>
</dbReference>
<organism evidence="8 9">
    <name type="scientific">Jatropha curcas</name>
    <name type="common">Barbados nut</name>
    <dbReference type="NCBI Taxonomy" id="180498"/>
    <lineage>
        <taxon>Eukaryota</taxon>
        <taxon>Viridiplantae</taxon>
        <taxon>Streptophyta</taxon>
        <taxon>Embryophyta</taxon>
        <taxon>Tracheophyta</taxon>
        <taxon>Spermatophyta</taxon>
        <taxon>Magnoliopsida</taxon>
        <taxon>eudicotyledons</taxon>
        <taxon>Gunneridae</taxon>
        <taxon>Pentapetalae</taxon>
        <taxon>rosids</taxon>
        <taxon>fabids</taxon>
        <taxon>Malpighiales</taxon>
        <taxon>Euphorbiaceae</taxon>
        <taxon>Crotonoideae</taxon>
        <taxon>Jatropheae</taxon>
        <taxon>Jatropha</taxon>
    </lineage>
</organism>
<feature type="domain" description="Poly(A) polymerase nucleotidyltransferase" evidence="7">
    <location>
        <begin position="1"/>
        <end position="53"/>
    </location>
</feature>
<dbReference type="SUPFAM" id="SSF55003">
    <property type="entry name" value="PAP/Archaeal CCA-adding enzyme, C-terminal domain"/>
    <property type="match status" value="1"/>
</dbReference>
<evidence type="ECO:0000256" key="3">
    <source>
        <dbReference type="ARBA" id="ARBA00022840"/>
    </source>
</evidence>
<feature type="domain" description="Poly(A) polymerase RNA-binding" evidence="6">
    <location>
        <begin position="62"/>
        <end position="121"/>
    </location>
</feature>
<feature type="domain" description="Poly(A) polymerase RNA-binding" evidence="6">
    <location>
        <begin position="127"/>
        <end position="191"/>
    </location>
</feature>
<dbReference type="Gene3D" id="3.30.460.10">
    <property type="entry name" value="Beta Polymerase, domain 2"/>
    <property type="match status" value="1"/>
</dbReference>
<dbReference type="GO" id="GO:1990817">
    <property type="term" value="F:poly(A) RNA polymerase activity"/>
    <property type="evidence" value="ECO:0007669"/>
    <property type="project" value="UniProtKB-EC"/>
</dbReference>
<dbReference type="Proteomes" id="UP000027138">
    <property type="component" value="Unassembled WGS sequence"/>
</dbReference>
<dbReference type="PANTHER" id="PTHR10682">
    <property type="entry name" value="POLY A POLYMERASE"/>
    <property type="match status" value="1"/>
</dbReference>
<dbReference type="FunFam" id="3.30.70.590:FF:000002">
    <property type="entry name" value="Nuclear poly(A) polymerase 4"/>
    <property type="match status" value="1"/>
</dbReference>
<keyword evidence="1" id="KW-0808">Transferase</keyword>
<dbReference type="OrthoDB" id="1728547at2759"/>
<sequence length="305" mass="34841">MLSEMPEVTEWHPVPDAHVPVMRFKFKGVSIDLLYAKLSLWVIPKAMEARLADWDTLFEPFSFFEAYRNYLQIDINTENEDDLRQWKGWVESRLRQLTLKIERHTQNMLQCHPYPDEFMDKSRPLHWSYFMGLQRKQGVPINEGKHFDIRLAVEEFKHSVNIYASCKPGMDIHIIHVKWKDMPSFVFPGGVHPSRPSKATWDSRRSSAEKSSEDEEVNDGRLSVGNVPVGGVIVSANGMQENREEKIDGLKGLENLAGIPAQNADLNLQSKDLSATRDTPCSKEAKKLAIETIMSGPYVTNQALS</sequence>
<accession>A0A067KQY5</accession>
<dbReference type="Pfam" id="PF20750">
    <property type="entry name" value="PAP_NTPase"/>
    <property type="match status" value="1"/>
</dbReference>
<evidence type="ECO:0000256" key="5">
    <source>
        <dbReference type="SAM" id="MobiDB-lite"/>
    </source>
</evidence>
<protein>
    <recommendedName>
        <fullName evidence="10">Polynucleotide adenylyltransferase</fullName>
    </recommendedName>
</protein>
<evidence type="ECO:0008006" key="10">
    <source>
        <dbReference type="Google" id="ProtNLM"/>
    </source>
</evidence>
<dbReference type="AlphaFoldDB" id="A0A067KQY5"/>
<evidence type="ECO:0000256" key="1">
    <source>
        <dbReference type="ARBA" id="ARBA00022679"/>
    </source>
</evidence>
<evidence type="ECO:0000259" key="6">
    <source>
        <dbReference type="Pfam" id="PF04926"/>
    </source>
</evidence>
<dbReference type="InterPro" id="IPR007010">
    <property type="entry name" value="PolA_pol_RNA-bd_dom"/>
</dbReference>
<feature type="region of interest" description="Disordered" evidence="5">
    <location>
        <begin position="191"/>
        <end position="221"/>
    </location>
</feature>
<dbReference type="Pfam" id="PF04926">
    <property type="entry name" value="PAP_RNA-bind"/>
    <property type="match status" value="2"/>
</dbReference>
<name>A0A067KQY5_JATCU</name>
<comment type="catalytic activity">
    <reaction evidence="4">
        <text>RNA(n) + ATP = RNA(n)-3'-adenine ribonucleotide + diphosphate</text>
        <dbReference type="Rhea" id="RHEA:11332"/>
        <dbReference type="Rhea" id="RHEA-COMP:14527"/>
        <dbReference type="Rhea" id="RHEA-COMP:17347"/>
        <dbReference type="ChEBI" id="CHEBI:30616"/>
        <dbReference type="ChEBI" id="CHEBI:33019"/>
        <dbReference type="ChEBI" id="CHEBI:140395"/>
        <dbReference type="ChEBI" id="CHEBI:173115"/>
        <dbReference type="EC" id="2.7.7.19"/>
    </reaction>
</comment>
<dbReference type="Gene3D" id="3.30.70.590">
    <property type="entry name" value="Poly(A) polymerase predicted RNA binding domain"/>
    <property type="match status" value="1"/>
</dbReference>